<feature type="region of interest" description="Disordered" evidence="11">
    <location>
        <begin position="1080"/>
        <end position="1099"/>
    </location>
</feature>
<dbReference type="Pfam" id="PF06268">
    <property type="entry name" value="Fascin"/>
    <property type="match status" value="1"/>
</dbReference>
<dbReference type="Gene3D" id="2.80.10.50">
    <property type="match status" value="1"/>
</dbReference>
<dbReference type="InterPro" id="IPR006047">
    <property type="entry name" value="GH13_cat_dom"/>
</dbReference>
<evidence type="ECO:0000256" key="10">
    <source>
        <dbReference type="RuleBase" id="RU003615"/>
    </source>
</evidence>
<dbReference type="NCBIfam" id="TIGR00756">
    <property type="entry name" value="PPR"/>
    <property type="match status" value="1"/>
</dbReference>
<dbReference type="InterPro" id="IPR013780">
    <property type="entry name" value="Glyco_hydro_b"/>
</dbReference>
<feature type="region of interest" description="Disordered" evidence="11">
    <location>
        <begin position="19"/>
        <end position="44"/>
    </location>
</feature>
<feature type="compositionally biased region" description="Polar residues" evidence="11">
    <location>
        <begin position="19"/>
        <end position="36"/>
    </location>
</feature>
<evidence type="ECO:0000256" key="3">
    <source>
        <dbReference type="ARBA" id="ARBA00004496"/>
    </source>
</evidence>
<dbReference type="Gene3D" id="2.60.40.1180">
    <property type="entry name" value="Golgi alpha-mannosidase II"/>
    <property type="match status" value="1"/>
</dbReference>
<dbReference type="Gene3D" id="3.20.20.80">
    <property type="entry name" value="Glycosidases"/>
    <property type="match status" value="2"/>
</dbReference>
<evidence type="ECO:0000256" key="7">
    <source>
        <dbReference type="ARBA" id="ARBA00022737"/>
    </source>
</evidence>
<comment type="subcellular location">
    <subcellularLocation>
        <location evidence="3">Cytoplasm</location>
    </subcellularLocation>
</comment>
<evidence type="ECO:0000256" key="11">
    <source>
        <dbReference type="SAM" id="MobiDB-lite"/>
    </source>
</evidence>
<protein>
    <recommendedName>
        <fullName evidence="5">alpha-amylase</fullName>
        <ecNumber evidence="5">3.2.1.1</ecNumber>
    </recommendedName>
</protein>
<dbReference type="InterPro" id="IPR006046">
    <property type="entry name" value="Alpha_amylase"/>
</dbReference>
<proteinExistence type="inferred from homology"/>
<evidence type="ECO:0000313" key="15">
    <source>
        <dbReference type="Proteomes" id="UP001152797"/>
    </source>
</evidence>
<dbReference type="PRINTS" id="PR00110">
    <property type="entry name" value="ALPHAAMYLASE"/>
</dbReference>
<dbReference type="GO" id="GO:0051015">
    <property type="term" value="F:actin filament binding"/>
    <property type="evidence" value="ECO:0007669"/>
    <property type="project" value="InterPro"/>
</dbReference>
<evidence type="ECO:0000256" key="5">
    <source>
        <dbReference type="ARBA" id="ARBA00012595"/>
    </source>
</evidence>
<evidence type="ECO:0000256" key="6">
    <source>
        <dbReference type="ARBA" id="ARBA00022490"/>
    </source>
</evidence>
<dbReference type="InterPro" id="IPR011990">
    <property type="entry name" value="TPR-like_helical_dom_sf"/>
</dbReference>
<dbReference type="GO" id="GO:0004556">
    <property type="term" value="F:alpha-amylase activity"/>
    <property type="evidence" value="ECO:0007669"/>
    <property type="project" value="UniProtKB-EC"/>
</dbReference>
<gene>
    <name evidence="13" type="ORF">C1SCF055_LOCUS1290</name>
</gene>
<evidence type="ECO:0000259" key="12">
    <source>
        <dbReference type="SMART" id="SM00642"/>
    </source>
</evidence>
<comment type="caution">
    <text evidence="13">The sequence shown here is derived from an EMBL/GenBank/DDBJ whole genome shotgun (WGS) entry which is preliminary data.</text>
</comment>
<name>A0A9P1BHQ1_9DINO</name>
<comment type="cofactor">
    <cofactor evidence="2">
        <name>Ca(2+)</name>
        <dbReference type="ChEBI" id="CHEBI:29108"/>
    </cofactor>
</comment>
<dbReference type="Pfam" id="PF00128">
    <property type="entry name" value="Alpha-amylase"/>
    <property type="match status" value="1"/>
</dbReference>
<dbReference type="InterPro" id="IPR022768">
    <property type="entry name" value="Fascin-like_dom"/>
</dbReference>
<reference evidence="14 15" key="2">
    <citation type="submission" date="2024-05" db="EMBL/GenBank/DDBJ databases">
        <authorList>
            <person name="Chen Y."/>
            <person name="Shah S."/>
            <person name="Dougan E. K."/>
            <person name="Thang M."/>
            <person name="Chan C."/>
        </authorList>
    </citation>
    <scope>NUCLEOTIDE SEQUENCE [LARGE SCALE GENOMIC DNA]</scope>
</reference>
<dbReference type="OrthoDB" id="550577at2759"/>
<comment type="catalytic activity">
    <reaction evidence="1">
        <text>Endohydrolysis of (1-&gt;4)-alpha-D-glucosidic linkages in polysaccharides containing three or more (1-&gt;4)-alpha-linked D-glucose units.</text>
        <dbReference type="EC" id="3.2.1.1"/>
    </reaction>
</comment>
<dbReference type="SUPFAM" id="SSF50405">
    <property type="entry name" value="Actin-crosslinking proteins"/>
    <property type="match status" value="1"/>
</dbReference>
<dbReference type="Proteomes" id="UP001152797">
    <property type="component" value="Unassembled WGS sequence"/>
</dbReference>
<feature type="repeat" description="PPR" evidence="9">
    <location>
        <begin position="818"/>
        <end position="852"/>
    </location>
</feature>
<feature type="repeat" description="PPR" evidence="9">
    <location>
        <begin position="783"/>
        <end position="817"/>
    </location>
</feature>
<dbReference type="InterPro" id="IPR008999">
    <property type="entry name" value="Actin-crosslinking"/>
</dbReference>
<dbReference type="GO" id="GO:0005737">
    <property type="term" value="C:cytoplasm"/>
    <property type="evidence" value="ECO:0007669"/>
    <property type="project" value="UniProtKB-SubCell"/>
</dbReference>
<dbReference type="EC" id="3.2.1.1" evidence="5"/>
<dbReference type="GO" id="GO:0005975">
    <property type="term" value="P:carbohydrate metabolic process"/>
    <property type="evidence" value="ECO:0007669"/>
    <property type="project" value="InterPro"/>
</dbReference>
<dbReference type="EMBL" id="CAMXCT010000030">
    <property type="protein sequence ID" value="CAI3972730.1"/>
    <property type="molecule type" value="Genomic_DNA"/>
</dbReference>
<dbReference type="EMBL" id="CAMXCT030000030">
    <property type="protein sequence ID" value="CAL4760042.1"/>
    <property type="molecule type" value="Genomic_DNA"/>
</dbReference>
<feature type="domain" description="Glycosyl hydrolase family 13 catalytic" evidence="12">
    <location>
        <begin position="356"/>
        <end position="814"/>
    </location>
</feature>
<dbReference type="PANTHER" id="PTHR47941">
    <property type="entry name" value="PENTATRICOPEPTIDE REPEAT-CONTAINING PROTEIN 3, MITOCHONDRIAL"/>
    <property type="match status" value="1"/>
</dbReference>
<dbReference type="Pfam" id="PF13041">
    <property type="entry name" value="PPR_2"/>
    <property type="match status" value="1"/>
</dbReference>
<dbReference type="Pfam" id="PF01535">
    <property type="entry name" value="PPR"/>
    <property type="match status" value="2"/>
</dbReference>
<evidence type="ECO:0000256" key="1">
    <source>
        <dbReference type="ARBA" id="ARBA00000548"/>
    </source>
</evidence>
<comment type="similarity">
    <text evidence="4 10">Belongs to the glycosyl hydrolase 13 family.</text>
</comment>
<dbReference type="GO" id="GO:0043169">
    <property type="term" value="F:cation binding"/>
    <property type="evidence" value="ECO:0007669"/>
    <property type="project" value="InterPro"/>
</dbReference>
<reference evidence="13" key="1">
    <citation type="submission" date="2022-10" db="EMBL/GenBank/DDBJ databases">
        <authorList>
            <person name="Chen Y."/>
            <person name="Dougan E. K."/>
            <person name="Chan C."/>
            <person name="Rhodes N."/>
            <person name="Thang M."/>
        </authorList>
    </citation>
    <scope>NUCLEOTIDE SEQUENCE</scope>
</reference>
<keyword evidence="8" id="KW-0009">Actin-binding</keyword>
<feature type="repeat" description="PPR" evidence="9">
    <location>
        <begin position="853"/>
        <end position="887"/>
    </location>
</feature>
<accession>A0A9P1BHQ1</accession>
<evidence type="ECO:0000313" key="13">
    <source>
        <dbReference type="EMBL" id="CAI3972730.1"/>
    </source>
</evidence>
<dbReference type="SMART" id="SM00642">
    <property type="entry name" value="Aamy"/>
    <property type="match status" value="1"/>
</dbReference>
<dbReference type="Gene3D" id="1.25.40.10">
    <property type="entry name" value="Tetratricopeptide repeat domain"/>
    <property type="match status" value="3"/>
</dbReference>
<keyword evidence="7" id="KW-0677">Repeat</keyword>
<evidence type="ECO:0000256" key="9">
    <source>
        <dbReference type="PROSITE-ProRule" id="PRU00708"/>
    </source>
</evidence>
<dbReference type="GO" id="GO:0030674">
    <property type="term" value="F:protein-macromolecule adaptor activity"/>
    <property type="evidence" value="ECO:0007669"/>
    <property type="project" value="InterPro"/>
</dbReference>
<dbReference type="PROSITE" id="PS51375">
    <property type="entry name" value="PPR"/>
    <property type="match status" value="3"/>
</dbReference>
<dbReference type="CDD" id="cd00257">
    <property type="entry name" value="beta-trefoil_FSCN-like"/>
    <property type="match status" value="1"/>
</dbReference>
<evidence type="ECO:0000256" key="4">
    <source>
        <dbReference type="ARBA" id="ARBA00008061"/>
    </source>
</evidence>
<dbReference type="InterPro" id="IPR017853">
    <property type="entry name" value="GH"/>
</dbReference>
<evidence type="ECO:0000256" key="8">
    <source>
        <dbReference type="ARBA" id="ARBA00023203"/>
    </source>
</evidence>
<dbReference type="EMBL" id="CAMXCT020000030">
    <property type="protein sequence ID" value="CAL1126105.1"/>
    <property type="molecule type" value="Genomic_DNA"/>
</dbReference>
<sequence length="1255" mass="139954">MWARTCTCGRVGRTLATNDGFSKTSTAVQRAQPQRRNGQETEGRHRCLEKLRSFEEADSFVHAIGRCEIWQCITRARLKMSAGPGGGLSESPESIALVDWKQRYVTAEERGEMGATEGSFVPEALFYLTEVKPGRYTLKAASNGLYVKAIPGGRVVAETQKWDDWELFEMETKDDKVAFRSFHHNYLTADADGKVWAGSWTREEQTEFTVVNRSLAAWEEKYGAQLTMRKALPSAASTGLVCAWPSAVASVRCCSDSKVMLEESYGCFENKTFAQASEICKQHGLTLCTEELLKSCKDCSTCGSSGLVWTSTECSETERLTQRRLNQRNDRAGVFSELCPYESKWGGLHGEELRSSVFVKLMEWNYNDIAKECTEYLGPNGFEAVQVSPVTEHILGYQWWVKYQPVSAGLDSRSGTEEELRAMVATCRKAGVQVIVDILMNHMASPCKKARGKLGGDEEPLPCVGWGGSRYGNRRQQGARGWDASRPEHFHHLPNDTRTPFCKVGPQTGWLCPDDDCTPCDMYELPDFNTELQEVRTMQFKHLEELFHIGVTGLRVDAAIYHHVYELADMLNHLPWDLIYQEWWGEYPPQERTDYVGLYRDVAYRWHLVNRLSNKNATELPERLDGLGQCFAVEISQKANPKQAAEIFEALLRPPEGGRISERDYSFGISYCAKASLWSYACNLFEEMPQLTVQPQIFSYNAVIGACQRGEEWQQGLAFFEEMPTARVDKEKALGLLGAMPEASLQGNSITFNAALSALEKGAEWQRALALLTSMGMMWMERNVVTYSAAISACEKAGQWQVAWNFLELMTASDVQPNVISYNAAISACTQGSQWERALNLFEPMSLNRVWPNNVSYNAAMSACEKGGQWQHALALIADMTNVKLSPEVYGFSTAISACEKMCQWQQALKLMEAAYSARECNVVTYSASISACTGAQWQKALHLFEEMPQVSLRRNVVSYNASISALETQWDRSLQLFWSLLVRSSDIMLLDLSGGVFGISADMAVYPFAYHDGRSRDADPEIATYKNGKAFHQQQKFFLAWPVGNSVLIWGGYGWRDLNHGPPGCDKSDGDHCTPKAVYGPDGQPQCSEAPTASPMPRDEARQRRWICEHRWQGVAGLVHFRKVCRGHPVTETWTGRVAANDTTGGDGVGLGRLAFRLGEQCFVALVRGKRKGETDDPKVVGVGGTWNLKGLQIGLPSGCYCDLSSLRTQKNWDGSSCPRTVHVDDDGSITKGHVAQGEILAIHSGARQLTLSQ</sequence>
<keyword evidence="6" id="KW-0963">Cytoplasm</keyword>
<dbReference type="SUPFAM" id="SSF51445">
    <property type="entry name" value="(Trans)glycosidases"/>
    <property type="match status" value="1"/>
</dbReference>
<evidence type="ECO:0000313" key="14">
    <source>
        <dbReference type="EMBL" id="CAL4760042.1"/>
    </source>
</evidence>
<organism evidence="13">
    <name type="scientific">Cladocopium goreaui</name>
    <dbReference type="NCBI Taxonomy" id="2562237"/>
    <lineage>
        <taxon>Eukaryota</taxon>
        <taxon>Sar</taxon>
        <taxon>Alveolata</taxon>
        <taxon>Dinophyceae</taxon>
        <taxon>Suessiales</taxon>
        <taxon>Symbiodiniaceae</taxon>
        <taxon>Cladocopium</taxon>
    </lineage>
</organism>
<dbReference type="AlphaFoldDB" id="A0A9P1BHQ1"/>
<keyword evidence="15" id="KW-1185">Reference proteome</keyword>
<evidence type="ECO:0000256" key="2">
    <source>
        <dbReference type="ARBA" id="ARBA00001913"/>
    </source>
</evidence>
<dbReference type="InterPro" id="IPR002885">
    <property type="entry name" value="PPR_rpt"/>
</dbReference>